<reference evidence="1 2" key="1">
    <citation type="submission" date="2020-01" db="EMBL/GenBank/DDBJ databases">
        <title>Bacteria diversity of Porities sp.</title>
        <authorList>
            <person name="Wang G."/>
        </authorList>
    </citation>
    <scope>NUCLEOTIDE SEQUENCE [LARGE SCALE GENOMIC DNA]</scope>
    <source>
        <strain evidence="1 2">R33</strain>
    </source>
</reference>
<dbReference type="InterPro" id="IPR046733">
    <property type="entry name" value="DUF6625"/>
</dbReference>
<gene>
    <name evidence="1" type="ORF">GTQ38_13410</name>
</gene>
<evidence type="ECO:0000313" key="1">
    <source>
        <dbReference type="EMBL" id="NAS13007.1"/>
    </source>
</evidence>
<accession>A0A6L9EE70</accession>
<dbReference type="Pfam" id="PF20330">
    <property type="entry name" value="DUF6625"/>
    <property type="match status" value="1"/>
</dbReference>
<dbReference type="Proteomes" id="UP000475249">
    <property type="component" value="Unassembled WGS sequence"/>
</dbReference>
<protein>
    <submittedName>
        <fullName evidence="1">Uncharacterized protein</fullName>
    </submittedName>
</protein>
<organism evidence="1 2">
    <name type="scientific">Poritiphilus flavus</name>
    <dbReference type="NCBI Taxonomy" id="2697053"/>
    <lineage>
        <taxon>Bacteria</taxon>
        <taxon>Pseudomonadati</taxon>
        <taxon>Bacteroidota</taxon>
        <taxon>Flavobacteriia</taxon>
        <taxon>Flavobacteriales</taxon>
        <taxon>Flavobacteriaceae</taxon>
        <taxon>Poritiphilus</taxon>
    </lineage>
</organism>
<dbReference type="RefSeq" id="WP_161436053.1">
    <property type="nucleotide sequence ID" value="NZ_WXYO01000006.1"/>
</dbReference>
<dbReference type="EMBL" id="WXYO01000006">
    <property type="protein sequence ID" value="NAS13007.1"/>
    <property type="molecule type" value="Genomic_DNA"/>
</dbReference>
<comment type="caution">
    <text evidence="1">The sequence shown here is derived from an EMBL/GenBank/DDBJ whole genome shotgun (WGS) entry which is preliminary data.</text>
</comment>
<dbReference type="AlphaFoldDB" id="A0A6L9EE70"/>
<keyword evidence="2" id="KW-1185">Reference proteome</keyword>
<sequence>MKVHAGKNRMKKIKLINCYFGSFPWYFKLFLKSCCSNPTIEFLIFSDHNYEGVLPKNVEIIYYTLNDFIRDAEEVLDCKINIKSAYKLCDFKPAYGVIFSDYLKAFDFWGICDIDVILGRIRNFFPDELLDKYDVFSVNRDYPSGFFMLFKNETKSNMLFSKSKDYLEVFKSDKHYCFDECNFKHDLLRMGKDIFSVNCDIESMHHVLKNEQSTNAIKTSFRMLAIESLPGNLEWNNGILIYSSEYEALLYHLIDFKSNIYTKKYLKSNISDRFFIHKHLITNKHKSHFQIAIIYFYYEKFYPFLRGLIRNMDFYISYLIPGFSSAPRVEGKYKFWNTVVSIKKNETKEYILSLTNSNQSYPVHFSVFNSKTLFIRSKPNIELKICETTEGFITKIVWTNKKGLQRVYEIIKD</sequence>
<proteinExistence type="predicted"/>
<evidence type="ECO:0000313" key="2">
    <source>
        <dbReference type="Proteomes" id="UP000475249"/>
    </source>
</evidence>
<name>A0A6L9EE70_9FLAO</name>